<sequence length="55" mass="6450">MVRWLAGSQSLIPSVVLLLILDSMLGRARANFCRLSARAERLRLPWQKWTCRRRP</sequence>
<name>A0A0C3S1Y0_PHLG1</name>
<protein>
    <submittedName>
        <fullName evidence="1">Uncharacterized protein</fullName>
    </submittedName>
</protein>
<keyword evidence="2" id="KW-1185">Reference proteome</keyword>
<evidence type="ECO:0000313" key="2">
    <source>
        <dbReference type="Proteomes" id="UP000053257"/>
    </source>
</evidence>
<gene>
    <name evidence="1" type="ORF">PHLGIDRAFT_348784</name>
</gene>
<evidence type="ECO:0000313" key="1">
    <source>
        <dbReference type="EMBL" id="KIP01550.1"/>
    </source>
</evidence>
<accession>A0A0C3S1Y0</accession>
<reference evidence="1 2" key="1">
    <citation type="journal article" date="2014" name="PLoS Genet.">
        <title>Analysis of the Phlebiopsis gigantea genome, transcriptome and secretome provides insight into its pioneer colonization strategies of wood.</title>
        <authorList>
            <person name="Hori C."/>
            <person name="Ishida T."/>
            <person name="Igarashi K."/>
            <person name="Samejima M."/>
            <person name="Suzuki H."/>
            <person name="Master E."/>
            <person name="Ferreira P."/>
            <person name="Ruiz-Duenas F.J."/>
            <person name="Held B."/>
            <person name="Canessa P."/>
            <person name="Larrondo L.F."/>
            <person name="Schmoll M."/>
            <person name="Druzhinina I.S."/>
            <person name="Kubicek C.P."/>
            <person name="Gaskell J.A."/>
            <person name="Kersten P."/>
            <person name="St John F."/>
            <person name="Glasner J."/>
            <person name="Sabat G."/>
            <person name="Splinter BonDurant S."/>
            <person name="Syed K."/>
            <person name="Yadav J."/>
            <person name="Mgbeahuruike A.C."/>
            <person name="Kovalchuk A."/>
            <person name="Asiegbu F.O."/>
            <person name="Lackner G."/>
            <person name="Hoffmeister D."/>
            <person name="Rencoret J."/>
            <person name="Gutierrez A."/>
            <person name="Sun H."/>
            <person name="Lindquist E."/>
            <person name="Barry K."/>
            <person name="Riley R."/>
            <person name="Grigoriev I.V."/>
            <person name="Henrissat B."/>
            <person name="Kues U."/>
            <person name="Berka R.M."/>
            <person name="Martinez A.T."/>
            <person name="Covert S.F."/>
            <person name="Blanchette R.A."/>
            <person name="Cullen D."/>
        </authorList>
    </citation>
    <scope>NUCLEOTIDE SEQUENCE [LARGE SCALE GENOMIC DNA]</scope>
    <source>
        <strain evidence="1 2">11061_1 CR5-6</strain>
    </source>
</reference>
<organism evidence="1 2">
    <name type="scientific">Phlebiopsis gigantea (strain 11061_1 CR5-6)</name>
    <name type="common">White-rot fungus</name>
    <name type="synonym">Peniophora gigantea</name>
    <dbReference type="NCBI Taxonomy" id="745531"/>
    <lineage>
        <taxon>Eukaryota</taxon>
        <taxon>Fungi</taxon>
        <taxon>Dikarya</taxon>
        <taxon>Basidiomycota</taxon>
        <taxon>Agaricomycotina</taxon>
        <taxon>Agaricomycetes</taxon>
        <taxon>Polyporales</taxon>
        <taxon>Phanerochaetaceae</taxon>
        <taxon>Phlebiopsis</taxon>
    </lineage>
</organism>
<dbReference type="HOGENOM" id="CLU_3033152_0_0_1"/>
<proteinExistence type="predicted"/>
<dbReference type="Proteomes" id="UP000053257">
    <property type="component" value="Unassembled WGS sequence"/>
</dbReference>
<dbReference type="EMBL" id="KN840769">
    <property type="protein sequence ID" value="KIP01550.1"/>
    <property type="molecule type" value="Genomic_DNA"/>
</dbReference>
<dbReference type="AlphaFoldDB" id="A0A0C3S1Y0"/>